<evidence type="ECO:0000259" key="5">
    <source>
        <dbReference type="PROSITE" id="PS50977"/>
    </source>
</evidence>
<dbReference type="Proteomes" id="UP001147653">
    <property type="component" value="Unassembled WGS sequence"/>
</dbReference>
<dbReference type="GO" id="GO:0000976">
    <property type="term" value="F:transcription cis-regulatory region binding"/>
    <property type="evidence" value="ECO:0007669"/>
    <property type="project" value="TreeGrafter"/>
</dbReference>
<dbReference type="GO" id="GO:0003700">
    <property type="term" value="F:DNA-binding transcription factor activity"/>
    <property type="evidence" value="ECO:0007669"/>
    <property type="project" value="TreeGrafter"/>
</dbReference>
<dbReference type="GO" id="GO:0045892">
    <property type="term" value="P:negative regulation of DNA-templated transcription"/>
    <property type="evidence" value="ECO:0007669"/>
    <property type="project" value="InterPro"/>
</dbReference>
<name>A0A9X3NC86_9ACTN</name>
<evidence type="ECO:0000256" key="3">
    <source>
        <dbReference type="ARBA" id="ARBA00023163"/>
    </source>
</evidence>
<dbReference type="SUPFAM" id="SSF46689">
    <property type="entry name" value="Homeodomain-like"/>
    <property type="match status" value="1"/>
</dbReference>
<dbReference type="InterPro" id="IPR001647">
    <property type="entry name" value="HTH_TetR"/>
</dbReference>
<dbReference type="AlphaFoldDB" id="A0A9X3NC86"/>
<dbReference type="InterPro" id="IPR050109">
    <property type="entry name" value="HTH-type_TetR-like_transc_reg"/>
</dbReference>
<dbReference type="InterPro" id="IPR004111">
    <property type="entry name" value="Repressor_TetR_C"/>
</dbReference>
<organism evidence="6 7">
    <name type="scientific">Solirubrobacter phytolaccae</name>
    <dbReference type="NCBI Taxonomy" id="1404360"/>
    <lineage>
        <taxon>Bacteria</taxon>
        <taxon>Bacillati</taxon>
        <taxon>Actinomycetota</taxon>
        <taxon>Thermoleophilia</taxon>
        <taxon>Solirubrobacterales</taxon>
        <taxon>Solirubrobacteraceae</taxon>
        <taxon>Solirubrobacter</taxon>
    </lineage>
</organism>
<gene>
    <name evidence="6" type="ORF">OJ997_17510</name>
</gene>
<evidence type="ECO:0000256" key="1">
    <source>
        <dbReference type="ARBA" id="ARBA00023015"/>
    </source>
</evidence>
<dbReference type="Gene3D" id="1.10.357.10">
    <property type="entry name" value="Tetracycline Repressor, domain 2"/>
    <property type="match status" value="1"/>
</dbReference>
<sequence>MAVKRTRRPRGSLTPDVILEAAEAVAEQGFEALSMRAVAARLEAVPMALYNHFATKEQLVAALLDRVLFRFEPPPATDDWIEDLRAFANAHRRLLAAHAWAVAPIFTNPSPGLASVRIGELALAILVRGGLSNADAVAAFSGMLALNYGWASFTAARDLDPGGPSHDVAAMLRALPAEAFPLTVATADAWGTYGSDRDYAFALGRFLDGLRAAASDATI</sequence>
<dbReference type="Pfam" id="PF02909">
    <property type="entry name" value="TetR_C_1"/>
    <property type="match status" value="1"/>
</dbReference>
<dbReference type="Pfam" id="PF00440">
    <property type="entry name" value="TetR_N"/>
    <property type="match status" value="1"/>
</dbReference>
<comment type="caution">
    <text evidence="6">The sequence shown here is derived from an EMBL/GenBank/DDBJ whole genome shotgun (WGS) entry which is preliminary data.</text>
</comment>
<feature type="DNA-binding region" description="H-T-H motif" evidence="4">
    <location>
        <begin position="34"/>
        <end position="53"/>
    </location>
</feature>
<dbReference type="InterPro" id="IPR009057">
    <property type="entry name" value="Homeodomain-like_sf"/>
</dbReference>
<feature type="domain" description="HTH tetR-type" evidence="5">
    <location>
        <begin position="11"/>
        <end position="71"/>
    </location>
</feature>
<dbReference type="InterPro" id="IPR036271">
    <property type="entry name" value="Tet_transcr_reg_TetR-rel_C_sf"/>
</dbReference>
<protein>
    <submittedName>
        <fullName evidence="6">TetR/AcrR family transcriptional regulator</fullName>
    </submittedName>
</protein>
<keyword evidence="7" id="KW-1185">Reference proteome</keyword>
<accession>A0A9X3NC86</accession>
<dbReference type="EMBL" id="JAPDDP010000030">
    <property type="protein sequence ID" value="MDA0182107.1"/>
    <property type="molecule type" value="Genomic_DNA"/>
</dbReference>
<reference evidence="6" key="1">
    <citation type="submission" date="2022-10" db="EMBL/GenBank/DDBJ databases">
        <title>The WGS of Solirubrobacter phytolaccae KCTC 29190.</title>
        <authorList>
            <person name="Jiang Z."/>
        </authorList>
    </citation>
    <scope>NUCLEOTIDE SEQUENCE</scope>
    <source>
        <strain evidence="6">KCTC 29190</strain>
    </source>
</reference>
<dbReference type="RefSeq" id="WP_270026467.1">
    <property type="nucleotide sequence ID" value="NZ_JAPDDP010000030.1"/>
</dbReference>
<keyword evidence="3" id="KW-0804">Transcription</keyword>
<evidence type="ECO:0000313" key="6">
    <source>
        <dbReference type="EMBL" id="MDA0182107.1"/>
    </source>
</evidence>
<proteinExistence type="predicted"/>
<dbReference type="PROSITE" id="PS50977">
    <property type="entry name" value="HTH_TETR_2"/>
    <property type="match status" value="1"/>
</dbReference>
<keyword evidence="2 4" id="KW-0238">DNA-binding</keyword>
<dbReference type="PANTHER" id="PTHR30055">
    <property type="entry name" value="HTH-TYPE TRANSCRIPTIONAL REGULATOR RUTR"/>
    <property type="match status" value="1"/>
</dbReference>
<keyword evidence="1" id="KW-0805">Transcription regulation</keyword>
<evidence type="ECO:0000256" key="4">
    <source>
        <dbReference type="PROSITE-ProRule" id="PRU00335"/>
    </source>
</evidence>
<evidence type="ECO:0000256" key="2">
    <source>
        <dbReference type="ARBA" id="ARBA00023125"/>
    </source>
</evidence>
<dbReference type="SUPFAM" id="SSF48498">
    <property type="entry name" value="Tetracyclin repressor-like, C-terminal domain"/>
    <property type="match status" value="1"/>
</dbReference>
<evidence type="ECO:0000313" key="7">
    <source>
        <dbReference type="Proteomes" id="UP001147653"/>
    </source>
</evidence>
<dbReference type="PANTHER" id="PTHR30055:SF151">
    <property type="entry name" value="TRANSCRIPTIONAL REGULATORY PROTEIN"/>
    <property type="match status" value="1"/>
</dbReference>